<accession>A0A0M4QRI1</accession>
<keyword evidence="1" id="KW-1133">Transmembrane helix</keyword>
<name>A0A0M4QRI1_9MICC</name>
<protein>
    <submittedName>
        <fullName evidence="2">Uncharacterized protein</fullName>
    </submittedName>
</protein>
<dbReference type="PATRIC" id="fig|656366.3.peg.3199"/>
<keyword evidence="1" id="KW-0812">Transmembrane</keyword>
<evidence type="ECO:0000313" key="2">
    <source>
        <dbReference type="EMBL" id="ALE93303.1"/>
    </source>
</evidence>
<dbReference type="EMBL" id="CP012677">
    <property type="protein sequence ID" value="ALE93303.1"/>
    <property type="molecule type" value="Genomic_DNA"/>
</dbReference>
<proteinExistence type="predicted"/>
<feature type="transmembrane region" description="Helical" evidence="1">
    <location>
        <begin position="12"/>
        <end position="32"/>
    </location>
</feature>
<gene>
    <name evidence="2" type="ORF">AOC05_14830</name>
</gene>
<evidence type="ECO:0000256" key="1">
    <source>
        <dbReference type="SAM" id="Phobius"/>
    </source>
</evidence>
<dbReference type="RefSeq" id="WP_062007916.1">
    <property type="nucleotide sequence ID" value="NZ_CP012677.1"/>
</dbReference>
<sequence length="159" mass="16847">MPAIPFTRRRVELVLVPMMAALCMAFIIGAIVTDKDAGPCSPPGWHNQVSLTLAGDTRTVAQSRSVTACSGSGCIPLAPTFAKDTVESNGSASLLTHQADGSWLLDVSPQPPSIFTFRVYDQAGKLLAQQSNTLNWTRVGGSEQCGGPMATMKILLRLS</sequence>
<dbReference type="AlphaFoldDB" id="A0A0M4QRI1"/>
<dbReference type="KEGG" id="aaq:AOC05_14830"/>
<organism evidence="2 3">
    <name type="scientific">Arthrobacter alpinus</name>
    <dbReference type="NCBI Taxonomy" id="656366"/>
    <lineage>
        <taxon>Bacteria</taxon>
        <taxon>Bacillati</taxon>
        <taxon>Actinomycetota</taxon>
        <taxon>Actinomycetes</taxon>
        <taxon>Micrococcales</taxon>
        <taxon>Micrococcaceae</taxon>
        <taxon>Arthrobacter</taxon>
    </lineage>
</organism>
<evidence type="ECO:0000313" key="3">
    <source>
        <dbReference type="Proteomes" id="UP000062833"/>
    </source>
</evidence>
<reference evidence="3" key="1">
    <citation type="submission" date="2015-09" db="EMBL/GenBank/DDBJ databases">
        <title>Complete genome of Arthrobacter alpinus strain R3.8.</title>
        <authorList>
            <person name="See-Too W.S."/>
            <person name="Chan K.G."/>
        </authorList>
    </citation>
    <scope>NUCLEOTIDE SEQUENCE [LARGE SCALE GENOMIC DNA]</scope>
    <source>
        <strain evidence="3">R3.8</strain>
    </source>
</reference>
<keyword evidence="3" id="KW-1185">Reference proteome</keyword>
<dbReference type="Proteomes" id="UP000062833">
    <property type="component" value="Chromosome"/>
</dbReference>
<dbReference type="OrthoDB" id="5147046at2"/>
<keyword evidence="1" id="KW-0472">Membrane</keyword>